<keyword evidence="1" id="KW-0812">Transmembrane</keyword>
<keyword evidence="1" id="KW-1133">Transmembrane helix</keyword>
<name>A0A7R9DXH0_TIMPO</name>
<proteinExistence type="predicted"/>
<dbReference type="AlphaFoldDB" id="A0A7R9DXH0"/>
<keyword evidence="1" id="KW-0472">Membrane</keyword>
<feature type="transmembrane region" description="Helical" evidence="1">
    <location>
        <begin position="17"/>
        <end position="37"/>
    </location>
</feature>
<evidence type="ECO:0000313" key="2">
    <source>
        <dbReference type="EMBL" id="CAD7421603.1"/>
    </source>
</evidence>
<sequence length="40" mass="4490">MILTTSIRKVSKLSSTLVIRLALTTITMSSMNCWITTFNL</sequence>
<dbReference type="EMBL" id="OD055445">
    <property type="protein sequence ID" value="CAD7421603.1"/>
    <property type="molecule type" value="Genomic_DNA"/>
</dbReference>
<gene>
    <name evidence="2" type="ORF">TPSB3V08_LOCUS15018</name>
</gene>
<organism evidence="2">
    <name type="scientific">Timema poppense</name>
    <name type="common">Walking stick</name>
    <dbReference type="NCBI Taxonomy" id="170557"/>
    <lineage>
        <taxon>Eukaryota</taxon>
        <taxon>Metazoa</taxon>
        <taxon>Ecdysozoa</taxon>
        <taxon>Arthropoda</taxon>
        <taxon>Hexapoda</taxon>
        <taxon>Insecta</taxon>
        <taxon>Pterygota</taxon>
        <taxon>Neoptera</taxon>
        <taxon>Polyneoptera</taxon>
        <taxon>Phasmatodea</taxon>
        <taxon>Timematodea</taxon>
        <taxon>Timematoidea</taxon>
        <taxon>Timematidae</taxon>
        <taxon>Timema</taxon>
    </lineage>
</organism>
<evidence type="ECO:0000256" key="1">
    <source>
        <dbReference type="SAM" id="Phobius"/>
    </source>
</evidence>
<reference evidence="2" key="1">
    <citation type="submission" date="2020-11" db="EMBL/GenBank/DDBJ databases">
        <authorList>
            <person name="Tran Van P."/>
        </authorList>
    </citation>
    <scope>NUCLEOTIDE SEQUENCE</scope>
</reference>
<protein>
    <submittedName>
        <fullName evidence="2">Uncharacterized protein</fullName>
    </submittedName>
</protein>
<accession>A0A7R9DXH0</accession>